<name>A0A2H3CLB2_9AGAR</name>
<dbReference type="EMBL" id="KZ293416">
    <property type="protein sequence ID" value="PBK77567.1"/>
    <property type="molecule type" value="Genomic_DNA"/>
</dbReference>
<protein>
    <submittedName>
        <fullName evidence="1">Uncharacterized protein</fullName>
    </submittedName>
</protein>
<accession>A0A2H3CLB2</accession>
<dbReference type="Proteomes" id="UP000218334">
    <property type="component" value="Unassembled WGS sequence"/>
</dbReference>
<sequence length="53" mass="6204">MGYFLKLEIFARYSMKELNCTCSCSMKYISIPIEWPDTVPFEPNRAVQILGRL</sequence>
<reference evidence="2" key="1">
    <citation type="journal article" date="2017" name="Nat. Ecol. Evol.">
        <title>Genome expansion and lineage-specific genetic innovations in the forest pathogenic fungi Armillaria.</title>
        <authorList>
            <person name="Sipos G."/>
            <person name="Prasanna A.N."/>
            <person name="Walter M.C."/>
            <person name="O'Connor E."/>
            <person name="Balint B."/>
            <person name="Krizsan K."/>
            <person name="Kiss B."/>
            <person name="Hess J."/>
            <person name="Varga T."/>
            <person name="Slot J."/>
            <person name="Riley R."/>
            <person name="Boka B."/>
            <person name="Rigling D."/>
            <person name="Barry K."/>
            <person name="Lee J."/>
            <person name="Mihaltcheva S."/>
            <person name="LaButti K."/>
            <person name="Lipzen A."/>
            <person name="Waldron R."/>
            <person name="Moloney N.M."/>
            <person name="Sperisen C."/>
            <person name="Kredics L."/>
            <person name="Vagvoelgyi C."/>
            <person name="Patrignani A."/>
            <person name="Fitzpatrick D."/>
            <person name="Nagy I."/>
            <person name="Doyle S."/>
            <person name="Anderson J.B."/>
            <person name="Grigoriev I.V."/>
            <person name="Gueldener U."/>
            <person name="Muensterkoetter M."/>
            <person name="Nagy L.G."/>
        </authorList>
    </citation>
    <scope>NUCLEOTIDE SEQUENCE [LARGE SCALE GENOMIC DNA]</scope>
    <source>
        <strain evidence="2">28-4</strain>
    </source>
</reference>
<keyword evidence="2" id="KW-1185">Reference proteome</keyword>
<proteinExistence type="predicted"/>
<dbReference type="AlphaFoldDB" id="A0A2H3CLB2"/>
<evidence type="ECO:0000313" key="1">
    <source>
        <dbReference type="EMBL" id="PBK77567.1"/>
    </source>
</evidence>
<evidence type="ECO:0000313" key="2">
    <source>
        <dbReference type="Proteomes" id="UP000218334"/>
    </source>
</evidence>
<organism evidence="1 2">
    <name type="scientific">Armillaria solidipes</name>
    <dbReference type="NCBI Taxonomy" id="1076256"/>
    <lineage>
        <taxon>Eukaryota</taxon>
        <taxon>Fungi</taxon>
        <taxon>Dikarya</taxon>
        <taxon>Basidiomycota</taxon>
        <taxon>Agaricomycotina</taxon>
        <taxon>Agaricomycetes</taxon>
        <taxon>Agaricomycetidae</taxon>
        <taxon>Agaricales</taxon>
        <taxon>Marasmiineae</taxon>
        <taxon>Physalacriaceae</taxon>
        <taxon>Armillaria</taxon>
    </lineage>
</organism>
<gene>
    <name evidence="1" type="ORF">ARMSODRAFT_949505</name>
</gene>